<feature type="chain" id="PRO_5020934325" evidence="1">
    <location>
        <begin position="21"/>
        <end position="432"/>
    </location>
</feature>
<accession>A0A4R5CJE3</accession>
<name>A0A4R5CJE3_9ACTN</name>
<evidence type="ECO:0000313" key="3">
    <source>
        <dbReference type="Proteomes" id="UP000294739"/>
    </source>
</evidence>
<dbReference type="PROSITE" id="PS51257">
    <property type="entry name" value="PROKAR_LIPOPROTEIN"/>
    <property type="match status" value="1"/>
</dbReference>
<dbReference type="InParanoid" id="A0A4R5CJE3"/>
<dbReference type="Gene3D" id="3.40.190.10">
    <property type="entry name" value="Periplasmic binding protein-like II"/>
    <property type="match status" value="1"/>
</dbReference>
<feature type="signal peptide" evidence="1">
    <location>
        <begin position="1"/>
        <end position="20"/>
    </location>
</feature>
<organism evidence="2 3">
    <name type="scientific">Jiangella asiatica</name>
    <dbReference type="NCBI Taxonomy" id="2530372"/>
    <lineage>
        <taxon>Bacteria</taxon>
        <taxon>Bacillati</taxon>
        <taxon>Actinomycetota</taxon>
        <taxon>Actinomycetes</taxon>
        <taxon>Jiangellales</taxon>
        <taxon>Jiangellaceae</taxon>
        <taxon>Jiangella</taxon>
    </lineage>
</organism>
<gene>
    <name evidence="2" type="ORF">E1269_25495</name>
</gene>
<dbReference type="PANTHER" id="PTHR43649">
    <property type="entry name" value="ARABINOSE-BINDING PROTEIN-RELATED"/>
    <property type="match status" value="1"/>
</dbReference>
<dbReference type="Proteomes" id="UP000294739">
    <property type="component" value="Unassembled WGS sequence"/>
</dbReference>
<keyword evidence="3" id="KW-1185">Reference proteome</keyword>
<evidence type="ECO:0000313" key="2">
    <source>
        <dbReference type="EMBL" id="TDE00399.1"/>
    </source>
</evidence>
<dbReference type="InterPro" id="IPR006059">
    <property type="entry name" value="SBP"/>
</dbReference>
<protein>
    <submittedName>
        <fullName evidence="2">Sugar ABC transporter substrate-binding protein</fullName>
    </submittedName>
</protein>
<dbReference type="CDD" id="cd13585">
    <property type="entry name" value="PBP2_TMBP_like"/>
    <property type="match status" value="1"/>
</dbReference>
<dbReference type="Pfam" id="PF01547">
    <property type="entry name" value="SBP_bac_1"/>
    <property type="match status" value="1"/>
</dbReference>
<comment type="caution">
    <text evidence="2">The sequence shown here is derived from an EMBL/GenBank/DDBJ whole genome shotgun (WGS) entry which is preliminary data.</text>
</comment>
<dbReference type="InterPro" id="IPR050490">
    <property type="entry name" value="Bact_solute-bd_prot1"/>
</dbReference>
<dbReference type="SUPFAM" id="SSF53850">
    <property type="entry name" value="Periplasmic binding protein-like II"/>
    <property type="match status" value="1"/>
</dbReference>
<keyword evidence="1" id="KW-0732">Signal</keyword>
<reference evidence="2 3" key="1">
    <citation type="submission" date="2019-03" db="EMBL/GenBank/DDBJ databases">
        <title>Draft genome sequences of novel Actinobacteria.</title>
        <authorList>
            <person name="Sahin N."/>
            <person name="Ay H."/>
            <person name="Saygin H."/>
        </authorList>
    </citation>
    <scope>NUCLEOTIDE SEQUENCE [LARGE SCALE GENOMIC DNA]</scope>
    <source>
        <strain evidence="2 3">5K138</strain>
    </source>
</reference>
<dbReference type="OrthoDB" id="3718433at2"/>
<dbReference type="PANTHER" id="PTHR43649:SF30">
    <property type="entry name" value="ABC TRANSPORTER SUBSTRATE-BINDING PROTEIN"/>
    <property type="match status" value="1"/>
</dbReference>
<dbReference type="EMBL" id="SMKZ01000050">
    <property type="protein sequence ID" value="TDE00399.1"/>
    <property type="molecule type" value="Genomic_DNA"/>
</dbReference>
<sequence length="432" mass="47028">MVRRATIVSAAVLSAGLVLAGCGSGDDAGTGDSGDDGPVTLTFQSLAFQPESIAANQQIIEQWNADNPDIQVEYLQGDWASVQDQLVTAFEGGTAPDLIHYESSYLQDFADRGWILDITDLVPDEMNDDILDGAWEAVTFDDAVYAVPFLLDAQVIFANKALLDAAGIPVPAPDDPWTWDEFAEISKQLTDADTYGVAWTLKDPANRMLNLALNFGGGFFEESDGASTAVFGDAEKEAFQRIHDQLYVDKTAATDAIGMGGSDPLPAFFAGQYAMLPKGIWFRQQIIDQAPEDFEWVTIPALEGDSQAQAAAPQTISIAAESEHPEEAMAFLEYMLNPENQALLAKGDWMIPASEAAAQDPVLTETPDWAVAAASGEFLEQAPFQRVRGYEEWKNKVANPSIEEYFANSISLDELGTRLTEDGNEILERYNR</sequence>
<proteinExistence type="predicted"/>
<evidence type="ECO:0000256" key="1">
    <source>
        <dbReference type="SAM" id="SignalP"/>
    </source>
</evidence>
<dbReference type="AlphaFoldDB" id="A0A4R5CJE3"/>